<dbReference type="GO" id="GO:0000723">
    <property type="term" value="P:telomere maintenance"/>
    <property type="evidence" value="ECO:0007669"/>
    <property type="project" value="TreeGrafter"/>
</dbReference>
<feature type="region of interest" description="Disordered" evidence="13">
    <location>
        <begin position="553"/>
        <end position="690"/>
    </location>
</feature>
<evidence type="ECO:0000256" key="3">
    <source>
        <dbReference type="ARBA" id="ARBA00022722"/>
    </source>
</evidence>
<comment type="similarity">
    <text evidence="2">Belongs to the DNA repair metallo-beta-lactamase (DRMBL) family.</text>
</comment>
<protein>
    <recommendedName>
        <fullName evidence="11">Protein artemis</fullName>
    </recommendedName>
    <alternativeName>
        <fullName evidence="12">DNA cross-link repair 1C protein</fullName>
    </alternativeName>
</protein>
<feature type="compositionally biased region" description="Low complexity" evidence="13">
    <location>
        <begin position="675"/>
        <end position="690"/>
    </location>
</feature>
<evidence type="ECO:0000256" key="13">
    <source>
        <dbReference type="SAM" id="MobiDB-lite"/>
    </source>
</evidence>
<keyword evidence="3" id="KW-0540">Nuclease</keyword>
<evidence type="ECO:0000256" key="2">
    <source>
        <dbReference type="ARBA" id="ARBA00010304"/>
    </source>
</evidence>
<feature type="domain" description="DNA repair metallo-beta-lactamase" evidence="14">
    <location>
        <begin position="286"/>
        <end position="386"/>
    </location>
</feature>
<keyword evidence="4" id="KW-0255">Endonuclease</keyword>
<feature type="region of interest" description="Disordered" evidence="13">
    <location>
        <begin position="479"/>
        <end position="528"/>
    </location>
</feature>
<evidence type="ECO:0000256" key="9">
    <source>
        <dbReference type="ARBA" id="ARBA00023204"/>
    </source>
</evidence>
<evidence type="ECO:0000259" key="14">
    <source>
        <dbReference type="Pfam" id="PF07522"/>
    </source>
</evidence>
<accession>A0AAD7N244</accession>
<dbReference type="Pfam" id="PF07522">
    <property type="entry name" value="DRMBL"/>
    <property type="match status" value="1"/>
</dbReference>
<keyword evidence="16" id="KW-1185">Reference proteome</keyword>
<dbReference type="SUPFAM" id="SSF56281">
    <property type="entry name" value="Metallo-hydrolase/oxidoreductase"/>
    <property type="match status" value="1"/>
</dbReference>
<keyword evidence="9" id="KW-0234">DNA repair</keyword>
<comment type="subcellular location">
    <subcellularLocation>
        <location evidence="1">Nucleus</location>
    </subcellularLocation>
</comment>
<dbReference type="GO" id="GO:0003684">
    <property type="term" value="F:damaged DNA binding"/>
    <property type="evidence" value="ECO:0007669"/>
    <property type="project" value="TreeGrafter"/>
</dbReference>
<dbReference type="EMBL" id="JARKIB010000100">
    <property type="protein sequence ID" value="KAJ7741077.1"/>
    <property type="molecule type" value="Genomic_DNA"/>
</dbReference>
<proteinExistence type="inferred from homology"/>
<feature type="compositionally biased region" description="Pro residues" evidence="13">
    <location>
        <begin position="802"/>
        <end position="812"/>
    </location>
</feature>
<evidence type="ECO:0000256" key="11">
    <source>
        <dbReference type="ARBA" id="ARBA00039759"/>
    </source>
</evidence>
<dbReference type="GO" id="GO:0005634">
    <property type="term" value="C:nucleus"/>
    <property type="evidence" value="ECO:0007669"/>
    <property type="project" value="UniProtKB-SubCell"/>
</dbReference>
<keyword evidence="10" id="KW-0539">Nucleus</keyword>
<dbReference type="InterPro" id="IPR011084">
    <property type="entry name" value="DRMBL"/>
</dbReference>
<dbReference type="GO" id="GO:0006310">
    <property type="term" value="P:DNA recombination"/>
    <property type="evidence" value="ECO:0007669"/>
    <property type="project" value="UniProtKB-KW"/>
</dbReference>
<dbReference type="InterPro" id="IPR036866">
    <property type="entry name" value="RibonucZ/Hydroxyglut_hydro"/>
</dbReference>
<gene>
    <name evidence="15" type="ORF">B0H16DRAFT_1378333</name>
</gene>
<keyword evidence="8" id="KW-0233">DNA recombination</keyword>
<evidence type="ECO:0000256" key="8">
    <source>
        <dbReference type="ARBA" id="ARBA00023172"/>
    </source>
</evidence>
<evidence type="ECO:0000256" key="5">
    <source>
        <dbReference type="ARBA" id="ARBA00022763"/>
    </source>
</evidence>
<evidence type="ECO:0000256" key="6">
    <source>
        <dbReference type="ARBA" id="ARBA00022801"/>
    </source>
</evidence>
<dbReference type="AlphaFoldDB" id="A0AAD7N244"/>
<dbReference type="Gene3D" id="3.60.15.10">
    <property type="entry name" value="Ribonuclease Z/Hydroxyacylglutathione hydrolase-like"/>
    <property type="match status" value="1"/>
</dbReference>
<evidence type="ECO:0000256" key="10">
    <source>
        <dbReference type="ARBA" id="ARBA00023242"/>
    </source>
</evidence>
<feature type="compositionally biased region" description="Acidic residues" evidence="13">
    <location>
        <begin position="514"/>
        <end position="525"/>
    </location>
</feature>
<keyword evidence="5" id="KW-0227">DNA damage</keyword>
<dbReference type="GO" id="GO:0035312">
    <property type="term" value="F:5'-3' DNA exonuclease activity"/>
    <property type="evidence" value="ECO:0007669"/>
    <property type="project" value="TreeGrafter"/>
</dbReference>
<feature type="region of interest" description="Disordered" evidence="13">
    <location>
        <begin position="753"/>
        <end position="820"/>
    </location>
</feature>
<evidence type="ECO:0000256" key="4">
    <source>
        <dbReference type="ARBA" id="ARBA00022759"/>
    </source>
</evidence>
<feature type="compositionally biased region" description="Low complexity" evidence="13">
    <location>
        <begin position="775"/>
        <end position="788"/>
    </location>
</feature>
<dbReference type="Proteomes" id="UP001215598">
    <property type="component" value="Unassembled WGS sequence"/>
</dbReference>
<organism evidence="15 16">
    <name type="scientific">Mycena metata</name>
    <dbReference type="NCBI Taxonomy" id="1033252"/>
    <lineage>
        <taxon>Eukaryota</taxon>
        <taxon>Fungi</taxon>
        <taxon>Dikarya</taxon>
        <taxon>Basidiomycota</taxon>
        <taxon>Agaricomycotina</taxon>
        <taxon>Agaricomycetes</taxon>
        <taxon>Agaricomycetidae</taxon>
        <taxon>Agaricales</taxon>
        <taxon>Marasmiineae</taxon>
        <taxon>Mycenaceae</taxon>
        <taxon>Mycena</taxon>
    </lineage>
</organism>
<comment type="caution">
    <text evidence="15">The sequence shown here is derived from an EMBL/GenBank/DDBJ whole genome shotgun (WGS) entry which is preliminary data.</text>
</comment>
<evidence type="ECO:0000313" key="15">
    <source>
        <dbReference type="EMBL" id="KAJ7741077.1"/>
    </source>
</evidence>
<keyword evidence="7" id="KW-0269">Exonuclease</keyword>
<evidence type="ECO:0000256" key="1">
    <source>
        <dbReference type="ARBA" id="ARBA00004123"/>
    </source>
</evidence>
<evidence type="ECO:0000256" key="7">
    <source>
        <dbReference type="ARBA" id="ARBA00022839"/>
    </source>
</evidence>
<feature type="compositionally biased region" description="Polar residues" evidence="13">
    <location>
        <begin position="555"/>
        <end position="569"/>
    </location>
</feature>
<dbReference type="PANTHER" id="PTHR23240">
    <property type="entry name" value="DNA CROSS-LINK REPAIR PROTEIN PSO2/SNM1-RELATED"/>
    <property type="match status" value="1"/>
</dbReference>
<sequence>MPPGAPYNSFVLPYRIRVDAFSNSVGQEIVPALHLLSHTHSDHITGLQAKSFGYTVICSHDAKEMLLRHEVYAERSLHEHEYRAEATRTYSHLKVDPLIYPDGSMYYTGSRDLLRPLPLNTPTKIELANDESVTITLFDANHCPGAVMFLIEGKKGAVLHTGDFRAEPWFLESITRNQFLQPYLAAGDSQPDDPLGGSTLDAIYLDTASVMSTVAVPTKAAATSGLIELMKLLPSTTYFFINAWTWGYEDVLKAVSRAFRAPIHLDRYKHNILTNISDPALRALGTRDEAVSRFHACERFERCEYVASADPRERSGRTRRGADVVYVNPVTMGSERWERYRQETKLAIGRGERITNLLVPLSRHSPLPELQAFVSLFRPRRVIPNTLIPGLHGLDWRAIDRMFAHCLAGPSPTVSRGDLDVELPDDGLLKTEDTALLNLVGGAGAVGLAEKWAERGTLRKKIEMVRSWLGGRERRAVDRVLEPKPAGQQAGVGGGGSGARPVQAHAPIRQQPVDSEDEDSNYGEADDARGRTAHLLFAGLAGIEDKPSEWGIASASATPSSAGKGNSPRQFLATPASSPVRFPLQRGGTSQEGKGKGKRRQMESESPSQSQSMGNGKGKKRQMESPSSQPSAKRARVGGALRSPFAERRQRYDESAWLTISSPPSPLRPVGNITASGAPAASSSKLPPLSVPTRLYSYGGSSNSGDMASFAYTPSRLVAAADSQPHADTSLSMFPSRRITSPSGGVYTLYEILPASSPTPTPRSSRHHSAPPPRASRSPPQSTPTPTRSPRRSKDPIATHPTPNPAPAPTPTSAPSRRRSSLFKGPLTLEAIEAERARLAQRLRLHDRLQRASPARVVPEFAKTQTKLKHRLFVLDRKLGFMRASVNIQQGQVQQRKYALS</sequence>
<evidence type="ECO:0000256" key="12">
    <source>
        <dbReference type="ARBA" id="ARBA00042677"/>
    </source>
</evidence>
<dbReference type="GO" id="GO:0036297">
    <property type="term" value="P:interstrand cross-link repair"/>
    <property type="evidence" value="ECO:0007669"/>
    <property type="project" value="TreeGrafter"/>
</dbReference>
<feature type="compositionally biased region" description="Basic and acidic residues" evidence="13">
    <location>
        <begin position="645"/>
        <end position="654"/>
    </location>
</feature>
<evidence type="ECO:0000313" key="16">
    <source>
        <dbReference type="Proteomes" id="UP001215598"/>
    </source>
</evidence>
<reference evidence="15" key="1">
    <citation type="submission" date="2023-03" db="EMBL/GenBank/DDBJ databases">
        <title>Massive genome expansion in bonnet fungi (Mycena s.s.) driven by repeated elements and novel gene families across ecological guilds.</title>
        <authorList>
            <consortium name="Lawrence Berkeley National Laboratory"/>
            <person name="Harder C.B."/>
            <person name="Miyauchi S."/>
            <person name="Viragh M."/>
            <person name="Kuo A."/>
            <person name="Thoen E."/>
            <person name="Andreopoulos B."/>
            <person name="Lu D."/>
            <person name="Skrede I."/>
            <person name="Drula E."/>
            <person name="Henrissat B."/>
            <person name="Morin E."/>
            <person name="Kohler A."/>
            <person name="Barry K."/>
            <person name="LaButti K."/>
            <person name="Morin E."/>
            <person name="Salamov A."/>
            <person name="Lipzen A."/>
            <person name="Mereny Z."/>
            <person name="Hegedus B."/>
            <person name="Baldrian P."/>
            <person name="Stursova M."/>
            <person name="Weitz H."/>
            <person name="Taylor A."/>
            <person name="Grigoriev I.V."/>
            <person name="Nagy L.G."/>
            <person name="Martin F."/>
            <person name="Kauserud H."/>
        </authorList>
    </citation>
    <scope>NUCLEOTIDE SEQUENCE</scope>
    <source>
        <strain evidence="15">CBHHK182m</strain>
    </source>
</reference>
<name>A0AAD7N244_9AGAR</name>
<dbReference type="GO" id="GO:0004519">
    <property type="term" value="F:endonuclease activity"/>
    <property type="evidence" value="ECO:0007669"/>
    <property type="project" value="UniProtKB-KW"/>
</dbReference>
<feature type="compositionally biased region" description="Low complexity" evidence="13">
    <location>
        <begin position="604"/>
        <end position="613"/>
    </location>
</feature>
<dbReference type="PANTHER" id="PTHR23240:SF8">
    <property type="entry name" value="PROTEIN ARTEMIS"/>
    <property type="match status" value="1"/>
</dbReference>
<dbReference type="GO" id="GO:0006303">
    <property type="term" value="P:double-strand break repair via nonhomologous end joining"/>
    <property type="evidence" value="ECO:0007669"/>
    <property type="project" value="TreeGrafter"/>
</dbReference>
<keyword evidence="6" id="KW-0378">Hydrolase</keyword>